<dbReference type="PANTHER" id="PTHR33112:SF12">
    <property type="entry name" value="HETEROKARYON INCOMPATIBILITY DOMAIN-CONTAINING PROTEIN"/>
    <property type="match status" value="1"/>
</dbReference>
<evidence type="ECO:0000259" key="2">
    <source>
        <dbReference type="Pfam" id="PF06985"/>
    </source>
</evidence>
<dbReference type="InterPro" id="IPR010730">
    <property type="entry name" value="HET"/>
</dbReference>
<dbReference type="AlphaFoldDB" id="A0A6A6U1Y7"/>
<dbReference type="Proteomes" id="UP000799302">
    <property type="component" value="Unassembled WGS sequence"/>
</dbReference>
<dbReference type="OrthoDB" id="5428863at2759"/>
<dbReference type="Pfam" id="PF06985">
    <property type="entry name" value="HET"/>
    <property type="match status" value="1"/>
</dbReference>
<feature type="region of interest" description="Disordered" evidence="1">
    <location>
        <begin position="483"/>
        <end position="505"/>
    </location>
</feature>
<dbReference type="EMBL" id="MU004240">
    <property type="protein sequence ID" value="KAF2665457.1"/>
    <property type="molecule type" value="Genomic_DNA"/>
</dbReference>
<evidence type="ECO:0000313" key="3">
    <source>
        <dbReference type="EMBL" id="KAF2665457.1"/>
    </source>
</evidence>
<feature type="compositionally biased region" description="Basic and acidic residues" evidence="1">
    <location>
        <begin position="490"/>
        <end position="501"/>
    </location>
</feature>
<evidence type="ECO:0000313" key="4">
    <source>
        <dbReference type="Proteomes" id="UP000799302"/>
    </source>
</evidence>
<reference evidence="3" key="1">
    <citation type="journal article" date="2020" name="Stud. Mycol.">
        <title>101 Dothideomycetes genomes: a test case for predicting lifestyles and emergence of pathogens.</title>
        <authorList>
            <person name="Haridas S."/>
            <person name="Albert R."/>
            <person name="Binder M."/>
            <person name="Bloem J."/>
            <person name="Labutti K."/>
            <person name="Salamov A."/>
            <person name="Andreopoulos B."/>
            <person name="Baker S."/>
            <person name="Barry K."/>
            <person name="Bills G."/>
            <person name="Bluhm B."/>
            <person name="Cannon C."/>
            <person name="Castanera R."/>
            <person name="Culley D."/>
            <person name="Daum C."/>
            <person name="Ezra D."/>
            <person name="Gonzalez J."/>
            <person name="Henrissat B."/>
            <person name="Kuo A."/>
            <person name="Liang C."/>
            <person name="Lipzen A."/>
            <person name="Lutzoni F."/>
            <person name="Magnuson J."/>
            <person name="Mondo S."/>
            <person name="Nolan M."/>
            <person name="Ohm R."/>
            <person name="Pangilinan J."/>
            <person name="Park H.-J."/>
            <person name="Ramirez L."/>
            <person name="Alfaro M."/>
            <person name="Sun H."/>
            <person name="Tritt A."/>
            <person name="Yoshinaga Y."/>
            <person name="Zwiers L.-H."/>
            <person name="Turgeon B."/>
            <person name="Goodwin S."/>
            <person name="Spatafora J."/>
            <person name="Crous P."/>
            <person name="Grigoriev I."/>
        </authorList>
    </citation>
    <scope>NUCLEOTIDE SEQUENCE</scope>
    <source>
        <strain evidence="3">CBS 115976</strain>
    </source>
</reference>
<accession>A0A6A6U1Y7</accession>
<evidence type="ECO:0000256" key="1">
    <source>
        <dbReference type="SAM" id="MobiDB-lite"/>
    </source>
</evidence>
<proteinExistence type="predicted"/>
<feature type="domain" description="Heterokaryon incompatibility" evidence="2">
    <location>
        <begin position="170"/>
        <end position="287"/>
    </location>
</feature>
<name>A0A6A6U1Y7_9PEZI</name>
<organism evidence="3 4">
    <name type="scientific">Microthyrium microscopicum</name>
    <dbReference type="NCBI Taxonomy" id="703497"/>
    <lineage>
        <taxon>Eukaryota</taxon>
        <taxon>Fungi</taxon>
        <taxon>Dikarya</taxon>
        <taxon>Ascomycota</taxon>
        <taxon>Pezizomycotina</taxon>
        <taxon>Dothideomycetes</taxon>
        <taxon>Dothideomycetes incertae sedis</taxon>
        <taxon>Microthyriales</taxon>
        <taxon>Microthyriaceae</taxon>
        <taxon>Microthyrium</taxon>
    </lineage>
</organism>
<sequence length="683" mass="77311">MESNDCTICQQIWLRFTDPTSTHEVNFGSFAEASSTTCLDHGPLTREFIAYCQPSSHSRIQASTDIGIRKGYPGHSVTLYQSISKAGLYWGLSLVNRDSDAQHHSIQPGTGRILDPDFVDLDIVNTWKKDCLRTHGAKCVNPMKIWKTQPAWLVDVEKKCIVPGADCGPFVALSYRSGKDHELALDSSVMAELLAPAAIDNTDLGPYISPIIRRAILLTAALGERYLWVDALCIVHGDFASTTEQINLMGAIYANANLTIIAADGDSQTGLAGLEISSSQYKLSPRKLIFNKKEAHWECQCSVFHEELIAGTEVDKYIDPRLSVILAGFPDIESLDHIITNYNDRNLTYDEDVVAGISGLLSVASRSFEGGFLYGIAECMFERGLCWKPYWNHTNLRRRIASNRYDDSQLPSAPVIPSWSWVAYQGLVRFGCEAVRINDRKSWTSETIPITEWYTSDSLKSSSRRKIETTWFNNVSSFKDPTTPLPKGWTRHDSSDEEPPKQPRLWPDGCHDQVFRHQNMPDDDCPLWYYPFPVSDIDESTPPRLTEQTAYLFAKTKKACVWACRPDHHSKKDNLIDIYGESGDKIGTLHLQNEEQLQQFTSTDGTENPRVSIEVVAISITRRYLLTWDDDLRQFRHPQNTKEMYDVLWVTWNDGVAYRQACGTVQKKEWEILDLEIMNLILG</sequence>
<protein>
    <recommendedName>
        <fullName evidence="2">Heterokaryon incompatibility domain-containing protein</fullName>
    </recommendedName>
</protein>
<keyword evidence="4" id="KW-1185">Reference proteome</keyword>
<dbReference type="PANTHER" id="PTHR33112">
    <property type="entry name" value="DOMAIN PROTEIN, PUTATIVE-RELATED"/>
    <property type="match status" value="1"/>
</dbReference>
<gene>
    <name evidence="3" type="ORF">BT63DRAFT_377498</name>
</gene>